<evidence type="ECO:0000313" key="8">
    <source>
        <dbReference type="EMBL" id="AUN95446.1"/>
    </source>
</evidence>
<dbReference type="Proteomes" id="UP000242205">
    <property type="component" value="Chromosome"/>
</dbReference>
<evidence type="ECO:0000259" key="7">
    <source>
        <dbReference type="PROSITE" id="PS51900"/>
    </source>
</evidence>
<dbReference type="InterPro" id="IPR044068">
    <property type="entry name" value="CB"/>
</dbReference>
<keyword evidence="4" id="KW-0233">DNA recombination</keyword>
<protein>
    <submittedName>
        <fullName evidence="8">Integrase</fullName>
    </submittedName>
</protein>
<dbReference type="InterPro" id="IPR002104">
    <property type="entry name" value="Integrase_catalytic"/>
</dbReference>
<dbReference type="GO" id="GO:0003677">
    <property type="term" value="F:DNA binding"/>
    <property type="evidence" value="ECO:0007669"/>
    <property type="project" value="UniProtKB-UniRule"/>
</dbReference>
<reference evidence="8 9" key="1">
    <citation type="submission" date="2018-01" db="EMBL/GenBank/DDBJ databases">
        <authorList>
            <person name="Fu G.-Y."/>
        </authorList>
    </citation>
    <scope>NUCLEOTIDE SEQUENCE [LARGE SCALE GENOMIC DNA]</scope>
    <source>
        <strain evidence="8 9">SY39</strain>
    </source>
</reference>
<feature type="domain" description="Core-binding (CB)" evidence="7">
    <location>
        <begin position="64"/>
        <end position="141"/>
    </location>
</feature>
<name>A0A2I6S850_9RHOO</name>
<evidence type="ECO:0000256" key="5">
    <source>
        <dbReference type="PROSITE-ProRule" id="PRU01248"/>
    </source>
</evidence>
<dbReference type="GO" id="GO:0006310">
    <property type="term" value="P:DNA recombination"/>
    <property type="evidence" value="ECO:0007669"/>
    <property type="project" value="UniProtKB-KW"/>
</dbReference>
<keyword evidence="2" id="KW-0229">DNA integration</keyword>
<evidence type="ECO:0000256" key="2">
    <source>
        <dbReference type="ARBA" id="ARBA00022908"/>
    </source>
</evidence>
<sequence length="327" mass="36702">MGRPKSSANRDLPPRMTRRTLKGGRVLYYYRTRTGGAIALGADLAEAKLKWADLEQRGVVAPRSGWLAVSARYRREGLAGKAVKTQHEYAAGLDRLDAAFGKATLEQIKPAHIREYLDRRTAKIAGNREIALLSAVFNWARERGITDAPNPCAGVRKHHEAGRDIYVTDEQYQALWDAATPELQDALDLARLTGQRPADVRKMRRDDIRDGHLWVRQGKTGARVGIAITGELATVVDRILRRPRTATGPWLVQTDKGQPLTHTMLRTRFDDARETSGQKWQFRDLRSKAATDVDDVRRAQELLGHSTEATTAGIYRRRRGNKVAPVR</sequence>
<proteinExistence type="inferred from homology"/>
<dbReference type="Gene3D" id="3.30.160.60">
    <property type="entry name" value="Classic Zinc Finger"/>
    <property type="match status" value="1"/>
</dbReference>
<dbReference type="PANTHER" id="PTHR30349:SF64">
    <property type="entry name" value="PROPHAGE INTEGRASE INTD-RELATED"/>
    <property type="match status" value="1"/>
</dbReference>
<dbReference type="KEGG" id="atw:C0099_11215"/>
<dbReference type="PANTHER" id="PTHR30349">
    <property type="entry name" value="PHAGE INTEGRASE-RELATED"/>
    <property type="match status" value="1"/>
</dbReference>
<dbReference type="GO" id="GO:0015074">
    <property type="term" value="P:DNA integration"/>
    <property type="evidence" value="ECO:0007669"/>
    <property type="project" value="UniProtKB-KW"/>
</dbReference>
<keyword evidence="3 5" id="KW-0238">DNA-binding</keyword>
<dbReference type="Pfam" id="PF00589">
    <property type="entry name" value="Phage_integrase"/>
    <property type="match status" value="1"/>
</dbReference>
<dbReference type="SUPFAM" id="SSF56349">
    <property type="entry name" value="DNA breaking-rejoining enzymes"/>
    <property type="match status" value="1"/>
</dbReference>
<dbReference type="InterPro" id="IPR011010">
    <property type="entry name" value="DNA_brk_join_enz"/>
</dbReference>
<dbReference type="EMBL" id="CP025682">
    <property type="protein sequence ID" value="AUN95446.1"/>
    <property type="molecule type" value="Genomic_DNA"/>
</dbReference>
<dbReference type="PROSITE" id="PS51898">
    <property type="entry name" value="TYR_RECOMBINASE"/>
    <property type="match status" value="1"/>
</dbReference>
<dbReference type="PROSITE" id="PS51900">
    <property type="entry name" value="CB"/>
    <property type="match status" value="1"/>
</dbReference>
<feature type="domain" description="Tyr recombinase" evidence="6">
    <location>
        <begin position="162"/>
        <end position="327"/>
    </location>
</feature>
<dbReference type="InterPro" id="IPR050090">
    <property type="entry name" value="Tyrosine_recombinase_XerCD"/>
</dbReference>
<dbReference type="OrthoDB" id="662444at2"/>
<evidence type="ECO:0000259" key="6">
    <source>
        <dbReference type="PROSITE" id="PS51898"/>
    </source>
</evidence>
<dbReference type="Gene3D" id="1.10.443.10">
    <property type="entry name" value="Intergrase catalytic core"/>
    <property type="match status" value="1"/>
</dbReference>
<dbReference type="InterPro" id="IPR013762">
    <property type="entry name" value="Integrase-like_cat_sf"/>
</dbReference>
<evidence type="ECO:0000256" key="3">
    <source>
        <dbReference type="ARBA" id="ARBA00023125"/>
    </source>
</evidence>
<accession>A0A2I6S850</accession>
<dbReference type="InterPro" id="IPR010998">
    <property type="entry name" value="Integrase_recombinase_N"/>
</dbReference>
<evidence type="ECO:0000256" key="4">
    <source>
        <dbReference type="ARBA" id="ARBA00023172"/>
    </source>
</evidence>
<gene>
    <name evidence="8" type="ORF">C0099_11215</name>
</gene>
<keyword evidence="9" id="KW-1185">Reference proteome</keyword>
<dbReference type="AlphaFoldDB" id="A0A2I6S850"/>
<dbReference type="Gene3D" id="1.10.150.130">
    <property type="match status" value="1"/>
</dbReference>
<evidence type="ECO:0000256" key="1">
    <source>
        <dbReference type="ARBA" id="ARBA00008857"/>
    </source>
</evidence>
<organism evidence="8 9">
    <name type="scientific">Pseudazoarcus pumilus</name>
    <dbReference type="NCBI Taxonomy" id="2067960"/>
    <lineage>
        <taxon>Bacteria</taxon>
        <taxon>Pseudomonadati</taxon>
        <taxon>Pseudomonadota</taxon>
        <taxon>Betaproteobacteria</taxon>
        <taxon>Rhodocyclales</taxon>
        <taxon>Zoogloeaceae</taxon>
        <taxon>Pseudazoarcus</taxon>
    </lineage>
</organism>
<comment type="similarity">
    <text evidence="1">Belongs to the 'phage' integrase family.</text>
</comment>
<evidence type="ECO:0000313" key="9">
    <source>
        <dbReference type="Proteomes" id="UP000242205"/>
    </source>
</evidence>